<accession>A0AA35THY5</accession>
<dbReference type="InterPro" id="IPR016024">
    <property type="entry name" value="ARM-type_fold"/>
</dbReference>
<protein>
    <submittedName>
        <fullName evidence="5">Disheveled-associated activator of morphogenesis 2</fullName>
    </submittedName>
</protein>
<dbReference type="InterPro" id="IPR010472">
    <property type="entry name" value="FH3_dom"/>
</dbReference>
<dbReference type="GO" id="GO:0031267">
    <property type="term" value="F:small GTPase binding"/>
    <property type="evidence" value="ECO:0007669"/>
    <property type="project" value="InterPro"/>
</dbReference>
<feature type="domain" description="GBD/FH3" evidence="3">
    <location>
        <begin position="89"/>
        <end position="461"/>
    </location>
</feature>
<dbReference type="PANTHER" id="PTHR45725">
    <property type="entry name" value="FORMIN HOMOLOGY 2 FAMILY MEMBER"/>
    <property type="match status" value="1"/>
</dbReference>
<dbReference type="InterPro" id="IPR015425">
    <property type="entry name" value="FH2_Formin"/>
</dbReference>
<dbReference type="InterPro" id="IPR042201">
    <property type="entry name" value="FH2_Formin_sf"/>
</dbReference>
<feature type="region of interest" description="Disordered" evidence="2">
    <location>
        <begin position="585"/>
        <end position="659"/>
    </location>
</feature>
<dbReference type="InterPro" id="IPR014768">
    <property type="entry name" value="GBD/FH3_dom"/>
</dbReference>
<reference evidence="5" key="1">
    <citation type="submission" date="2023-03" db="EMBL/GenBank/DDBJ databases">
        <authorList>
            <person name="Steffen K."/>
            <person name="Cardenas P."/>
        </authorList>
    </citation>
    <scope>NUCLEOTIDE SEQUENCE</scope>
</reference>
<keyword evidence="1" id="KW-0175">Coiled coil</keyword>
<dbReference type="SMART" id="SM00498">
    <property type="entry name" value="FH2"/>
    <property type="match status" value="1"/>
</dbReference>
<feature type="region of interest" description="Disordered" evidence="2">
    <location>
        <begin position="21"/>
        <end position="77"/>
    </location>
</feature>
<dbReference type="InterPro" id="IPR010473">
    <property type="entry name" value="GTPase-bd"/>
</dbReference>
<dbReference type="Proteomes" id="UP001174909">
    <property type="component" value="Unassembled WGS sequence"/>
</dbReference>
<feature type="domain" description="FH2" evidence="4">
    <location>
        <begin position="648"/>
        <end position="1035"/>
    </location>
</feature>
<evidence type="ECO:0000259" key="4">
    <source>
        <dbReference type="PROSITE" id="PS51444"/>
    </source>
</evidence>
<dbReference type="Gene3D" id="1.25.10.10">
    <property type="entry name" value="Leucine-rich Repeat Variant"/>
    <property type="match status" value="1"/>
</dbReference>
<dbReference type="Pfam" id="PF02181">
    <property type="entry name" value="FH2"/>
    <property type="match status" value="1"/>
</dbReference>
<feature type="compositionally biased region" description="Pro residues" evidence="2">
    <location>
        <begin position="593"/>
        <end position="619"/>
    </location>
</feature>
<dbReference type="InterPro" id="IPR011989">
    <property type="entry name" value="ARM-like"/>
</dbReference>
<dbReference type="SMART" id="SM01139">
    <property type="entry name" value="Drf_FH3"/>
    <property type="match status" value="1"/>
</dbReference>
<dbReference type="SUPFAM" id="SSF101447">
    <property type="entry name" value="Formin homology 2 domain (FH2 domain)"/>
    <property type="match status" value="1"/>
</dbReference>
<dbReference type="AlphaFoldDB" id="A0AA35THY5"/>
<evidence type="ECO:0000313" key="5">
    <source>
        <dbReference type="EMBL" id="CAI8048373.1"/>
    </source>
</evidence>
<evidence type="ECO:0000313" key="6">
    <source>
        <dbReference type="Proteomes" id="UP001174909"/>
    </source>
</evidence>
<feature type="coiled-coil region" evidence="1">
    <location>
        <begin position="932"/>
        <end position="959"/>
    </location>
</feature>
<dbReference type="Gene3D" id="1.20.58.2220">
    <property type="entry name" value="Formin, FH2 domain"/>
    <property type="match status" value="1"/>
</dbReference>
<comment type="caution">
    <text evidence="5">The sequence shown here is derived from an EMBL/GenBank/DDBJ whole genome shotgun (WGS) entry which is preliminary data.</text>
</comment>
<dbReference type="Gene3D" id="1.10.238.150">
    <property type="entry name" value="Formin, FH3 diaphanous domain"/>
    <property type="match status" value="1"/>
</dbReference>
<dbReference type="PROSITE" id="PS51232">
    <property type="entry name" value="GBD_FH3"/>
    <property type="match status" value="1"/>
</dbReference>
<feature type="coiled-coil region" evidence="1">
    <location>
        <begin position="548"/>
        <end position="575"/>
    </location>
</feature>
<dbReference type="InterPro" id="IPR051425">
    <property type="entry name" value="Formin_Homology"/>
</dbReference>
<evidence type="ECO:0000256" key="1">
    <source>
        <dbReference type="SAM" id="Coils"/>
    </source>
</evidence>
<proteinExistence type="predicted"/>
<name>A0AA35THY5_GEOBA</name>
<organism evidence="5 6">
    <name type="scientific">Geodia barretti</name>
    <name type="common">Barrett's horny sponge</name>
    <dbReference type="NCBI Taxonomy" id="519541"/>
    <lineage>
        <taxon>Eukaryota</taxon>
        <taxon>Metazoa</taxon>
        <taxon>Porifera</taxon>
        <taxon>Demospongiae</taxon>
        <taxon>Heteroscleromorpha</taxon>
        <taxon>Tetractinellida</taxon>
        <taxon>Astrophorina</taxon>
        <taxon>Geodiidae</taxon>
        <taxon>Geodia</taxon>
    </lineage>
</organism>
<dbReference type="Pfam" id="PF06367">
    <property type="entry name" value="Drf_FH3"/>
    <property type="match status" value="1"/>
</dbReference>
<evidence type="ECO:0000256" key="2">
    <source>
        <dbReference type="SAM" id="MobiDB-lite"/>
    </source>
</evidence>
<dbReference type="GO" id="GO:0030036">
    <property type="term" value="P:actin cytoskeleton organization"/>
    <property type="evidence" value="ECO:0007669"/>
    <property type="project" value="InterPro"/>
</dbReference>
<keyword evidence="6" id="KW-1185">Reference proteome</keyword>
<dbReference type="SUPFAM" id="SSF48371">
    <property type="entry name" value="ARM repeat"/>
    <property type="match status" value="1"/>
</dbReference>
<gene>
    <name evidence="5" type="ORF">GBAR_LOCUS26693</name>
</gene>
<dbReference type="PANTHER" id="PTHR45725:SF1">
    <property type="entry name" value="DISHEVELLED ASSOCIATED ACTIVATOR OF MORPHOGENESIS, ISOFORM D"/>
    <property type="match status" value="1"/>
</dbReference>
<evidence type="ECO:0000259" key="3">
    <source>
        <dbReference type="PROSITE" id="PS51232"/>
    </source>
</evidence>
<dbReference type="GO" id="GO:0003779">
    <property type="term" value="F:actin binding"/>
    <property type="evidence" value="ECO:0007669"/>
    <property type="project" value="InterPro"/>
</dbReference>
<dbReference type="EMBL" id="CASHTH010003726">
    <property type="protein sequence ID" value="CAI8048373.1"/>
    <property type="molecule type" value="Genomic_DNA"/>
</dbReference>
<dbReference type="SMART" id="SM01140">
    <property type="entry name" value="Drf_GBD"/>
    <property type="match status" value="1"/>
</dbReference>
<dbReference type="PROSITE" id="PS51444">
    <property type="entry name" value="FH2"/>
    <property type="match status" value="1"/>
</dbReference>
<sequence>MPWFGGGQSIKVGRSKSGVYWVAEDGGRRKSKKRRSGSTGRLNESGAPPQAASPTPPPGILKRSGRFRGSHPSFQFEDGMVPQEMAAAVPMPNEQTVNAMFSEMVDELGLSRELMFKLPLEKRWELYLSKQKEQQSTKGADPQPEFYIDKISTLTETMREVKSCEAADAAENLRVANELKTALRTQPVNFVLRFISQNGLENLLMFLVQMKNAVRNSMLHYAVIGCVKALMNSPDGRAHVLVHPNAITIIAQSLKTSVTRTKILVLEIVGALCLVPGGHKKVLTAMDHFQTFAVERIRFQTLIVDLGRSLDEPQDSANLQIAVLSFFNAVINYKAGQESLEFRMHLRHELLLLGILPITDHLRALNITHLNRHLEIFELVRVEDERELAARLDTVHVDSNSLKSMIELLHRKTVHTVAHANLLSVIYHCILLPIDDPLYSKYWQLIDRLVQQVVLQQRKGVDPDSAPLPINVDNLIQKLLREDEIKAIQWEAEEVKKEEEKIRFQLSKKEWECDSLRMDRDQCKMAMGRLRQRLNRKTSEATEAWAREQDMQERLKLMEAKADGYQHRAEQLEALLRESHISTEDLPSLPTVVPGPPPPPPPPPPAQPQPPLPPPPPIPTHQLYTTSTPSGHAVPAPPPAVDQVADRRRNAPQPSQALKSFNWSKIPAVQIERTIWSKVDDSRVHTVMDLKQFEQTFSAYQRSKEAELGGGLGGTLRRRSLLDRPRELSVIESKRAQNCSIVLSTLKMTNKEIQRVVMTMDKDEQLEKDSVEQLLKYVPTVAERDLLNSHAHEMESFARPDRFLLEMSRIPRYSQRLKSLFFKKTLSDRLDDIRPKIEAVHYSCKELKSSKKLRKVLEVVLAFGNFMNRGNRGNASGFRLSSLNKMADTKSSSEPDINLLHYLVQTLKTKFPDVLTLETDLPHIRKANKVDFKEVEKEFSDMQVDLKDLEHELEFQRRSGAVDNSDLFIPVIAEFAADVRSVFAGIQTHIVETRTEVSFITHSCSLGRILQTQRLRSFSTYSHSSSIPSMRPTWS</sequence>
<dbReference type="Pfam" id="PF06371">
    <property type="entry name" value="Drf_GBD"/>
    <property type="match status" value="1"/>
</dbReference>